<evidence type="ECO:0000256" key="2">
    <source>
        <dbReference type="ARBA" id="ARBA00023125"/>
    </source>
</evidence>
<dbReference type="PANTHER" id="PTHR24567">
    <property type="entry name" value="CRP FAMILY TRANSCRIPTIONAL REGULATORY PROTEIN"/>
    <property type="match status" value="1"/>
</dbReference>
<evidence type="ECO:0000259" key="5">
    <source>
        <dbReference type="PROSITE" id="PS51063"/>
    </source>
</evidence>
<dbReference type="SUPFAM" id="SSF46785">
    <property type="entry name" value="Winged helix' DNA-binding domain"/>
    <property type="match status" value="1"/>
</dbReference>
<evidence type="ECO:0000256" key="3">
    <source>
        <dbReference type="ARBA" id="ARBA00023163"/>
    </source>
</evidence>
<keyword evidence="7" id="KW-1185">Reference proteome</keyword>
<accession>A0ABX0U748</accession>
<keyword evidence="1" id="KW-0805">Transcription regulation</keyword>
<keyword evidence="3" id="KW-0804">Transcription</keyword>
<gene>
    <name evidence="6" type="ORF">FHR24_001061</name>
</gene>
<dbReference type="PANTHER" id="PTHR24567:SF26">
    <property type="entry name" value="REGULATORY PROTEIN YEIL"/>
    <property type="match status" value="1"/>
</dbReference>
<dbReference type="InterPro" id="IPR050397">
    <property type="entry name" value="Env_Response_Regulators"/>
</dbReference>
<dbReference type="PROSITE" id="PS51063">
    <property type="entry name" value="HTH_CRP_2"/>
    <property type="match status" value="1"/>
</dbReference>
<dbReference type="Gene3D" id="2.60.120.10">
    <property type="entry name" value="Jelly Rolls"/>
    <property type="match status" value="1"/>
</dbReference>
<dbReference type="InterPro" id="IPR036388">
    <property type="entry name" value="WH-like_DNA-bd_sf"/>
</dbReference>
<dbReference type="Proteomes" id="UP000745859">
    <property type="component" value="Unassembled WGS sequence"/>
</dbReference>
<evidence type="ECO:0000313" key="6">
    <source>
        <dbReference type="EMBL" id="NIJ44622.1"/>
    </source>
</evidence>
<dbReference type="Pfam" id="PF13545">
    <property type="entry name" value="HTH_Crp_2"/>
    <property type="match status" value="1"/>
</dbReference>
<organism evidence="6 7">
    <name type="scientific">Wenyingzhuangia heitensis</name>
    <dbReference type="NCBI Taxonomy" id="1487859"/>
    <lineage>
        <taxon>Bacteria</taxon>
        <taxon>Pseudomonadati</taxon>
        <taxon>Bacteroidota</taxon>
        <taxon>Flavobacteriia</taxon>
        <taxon>Flavobacteriales</taxon>
        <taxon>Flavobacteriaceae</taxon>
        <taxon>Wenyingzhuangia</taxon>
    </lineage>
</organism>
<dbReference type="InterPro" id="IPR018490">
    <property type="entry name" value="cNMP-bd_dom_sf"/>
</dbReference>
<dbReference type="InterPro" id="IPR036390">
    <property type="entry name" value="WH_DNA-bd_sf"/>
</dbReference>
<reference evidence="6 7" key="1">
    <citation type="submission" date="2020-03" db="EMBL/GenBank/DDBJ databases">
        <title>Genomic Encyclopedia of Type Strains, Phase IV (KMG-IV): sequencing the most valuable type-strain genomes for metagenomic binning, comparative biology and taxonomic classification.</title>
        <authorList>
            <person name="Goeker M."/>
        </authorList>
    </citation>
    <scope>NUCLEOTIDE SEQUENCE [LARGE SCALE GENOMIC DNA]</scope>
    <source>
        <strain evidence="6 7">DSM 101599</strain>
    </source>
</reference>
<keyword evidence="2" id="KW-0238">DNA-binding</keyword>
<evidence type="ECO:0000256" key="1">
    <source>
        <dbReference type="ARBA" id="ARBA00023015"/>
    </source>
</evidence>
<dbReference type="InterPro" id="IPR000595">
    <property type="entry name" value="cNMP-bd_dom"/>
</dbReference>
<evidence type="ECO:0000313" key="7">
    <source>
        <dbReference type="Proteomes" id="UP000745859"/>
    </source>
</evidence>
<proteinExistence type="predicted"/>
<sequence>MITELELHYGYLFEKELLQEISNVGTIKEVKAGTTLMNIGQYIKSMPLLIDGAIKILREDDEGDELLLYFLEKGDTCAMTMSCCTGNKKSEIKAVTELDTKLLMVPVEKMDEWIGKYKSWRNFVLNSYHNRLMEMLEAIDNIAFKKMDERLLKYLKDKVAVTGSTTIKSTHQEIAYELHTSRVVISRLLKKLEQQGIIELHRNSLNVL</sequence>
<comment type="caution">
    <text evidence="6">The sequence shown here is derived from an EMBL/GenBank/DDBJ whole genome shotgun (WGS) entry which is preliminary data.</text>
</comment>
<dbReference type="Gene3D" id="1.10.10.10">
    <property type="entry name" value="Winged helix-like DNA-binding domain superfamily/Winged helix DNA-binding domain"/>
    <property type="match status" value="1"/>
</dbReference>
<dbReference type="Pfam" id="PF00027">
    <property type="entry name" value="cNMP_binding"/>
    <property type="match status" value="1"/>
</dbReference>
<protein>
    <submittedName>
        <fullName evidence="6">CRP/FNR family transcriptional regulator</fullName>
    </submittedName>
</protein>
<dbReference type="InterPro" id="IPR012318">
    <property type="entry name" value="HTH_CRP"/>
</dbReference>
<dbReference type="EMBL" id="JAASQL010000001">
    <property type="protein sequence ID" value="NIJ44622.1"/>
    <property type="molecule type" value="Genomic_DNA"/>
</dbReference>
<dbReference type="InterPro" id="IPR014710">
    <property type="entry name" value="RmlC-like_jellyroll"/>
</dbReference>
<feature type="domain" description="Cyclic nucleotide-binding" evidence="4">
    <location>
        <begin position="13"/>
        <end position="76"/>
    </location>
</feature>
<dbReference type="PROSITE" id="PS50042">
    <property type="entry name" value="CNMP_BINDING_3"/>
    <property type="match status" value="1"/>
</dbReference>
<evidence type="ECO:0000259" key="4">
    <source>
        <dbReference type="PROSITE" id="PS50042"/>
    </source>
</evidence>
<dbReference type="RefSeq" id="WP_167184956.1">
    <property type="nucleotide sequence ID" value="NZ_JAASQL010000001.1"/>
</dbReference>
<name>A0ABX0U748_9FLAO</name>
<dbReference type="SUPFAM" id="SSF51206">
    <property type="entry name" value="cAMP-binding domain-like"/>
    <property type="match status" value="1"/>
</dbReference>
<feature type="domain" description="HTH crp-type" evidence="5">
    <location>
        <begin position="145"/>
        <end position="208"/>
    </location>
</feature>